<dbReference type="InterPro" id="IPR011051">
    <property type="entry name" value="RmlC_Cupin_sf"/>
</dbReference>
<organism evidence="2 3">
    <name type="scientific">Actinomycetospora atypica</name>
    <dbReference type="NCBI Taxonomy" id="1290095"/>
    <lineage>
        <taxon>Bacteria</taxon>
        <taxon>Bacillati</taxon>
        <taxon>Actinomycetota</taxon>
        <taxon>Actinomycetes</taxon>
        <taxon>Pseudonocardiales</taxon>
        <taxon>Pseudonocardiaceae</taxon>
        <taxon>Actinomycetospora</taxon>
    </lineage>
</organism>
<dbReference type="CDD" id="cd06121">
    <property type="entry name" value="cupin_YML079wp"/>
    <property type="match status" value="1"/>
</dbReference>
<evidence type="ECO:0000313" key="2">
    <source>
        <dbReference type="EMBL" id="MFC5066133.1"/>
    </source>
</evidence>
<dbReference type="PANTHER" id="PTHR33387:SF3">
    <property type="entry name" value="DUF985 DOMAIN-CONTAINING PROTEIN"/>
    <property type="match status" value="1"/>
</dbReference>
<protein>
    <submittedName>
        <fullName evidence="2">Cupin domain-containing protein</fullName>
    </submittedName>
</protein>
<reference evidence="3" key="1">
    <citation type="journal article" date="2019" name="Int. J. Syst. Evol. Microbiol.">
        <title>The Global Catalogue of Microorganisms (GCM) 10K type strain sequencing project: providing services to taxonomists for standard genome sequencing and annotation.</title>
        <authorList>
            <consortium name="The Broad Institute Genomics Platform"/>
            <consortium name="The Broad Institute Genome Sequencing Center for Infectious Disease"/>
            <person name="Wu L."/>
            <person name="Ma J."/>
        </authorList>
    </citation>
    <scope>NUCLEOTIDE SEQUENCE [LARGE SCALE GENOMIC DNA]</scope>
    <source>
        <strain evidence="3">CGMCC 4.7093</strain>
    </source>
</reference>
<feature type="domain" description="DUF985" evidence="1">
    <location>
        <begin position="7"/>
        <end position="134"/>
    </location>
</feature>
<gene>
    <name evidence="2" type="ORF">ACFPBZ_28265</name>
</gene>
<proteinExistence type="predicted"/>
<comment type="caution">
    <text evidence="2">The sequence shown here is derived from an EMBL/GenBank/DDBJ whole genome shotgun (WGS) entry which is preliminary data.</text>
</comment>
<keyword evidence="3" id="KW-1185">Reference proteome</keyword>
<dbReference type="EMBL" id="JBHSIV010000058">
    <property type="protein sequence ID" value="MFC5066133.1"/>
    <property type="molecule type" value="Genomic_DNA"/>
</dbReference>
<dbReference type="SUPFAM" id="SSF51182">
    <property type="entry name" value="RmlC-like cupins"/>
    <property type="match status" value="1"/>
</dbReference>
<accession>A0ABV9YWF5</accession>
<dbReference type="InterPro" id="IPR009327">
    <property type="entry name" value="Cupin_DUF985"/>
</dbReference>
<dbReference type="Proteomes" id="UP001595947">
    <property type="component" value="Unassembled WGS sequence"/>
</dbReference>
<dbReference type="RefSeq" id="WP_378039449.1">
    <property type="nucleotide sequence ID" value="NZ_JBHSIV010000058.1"/>
</dbReference>
<dbReference type="InterPro" id="IPR039935">
    <property type="entry name" value="YML079W-like"/>
</dbReference>
<evidence type="ECO:0000313" key="3">
    <source>
        <dbReference type="Proteomes" id="UP001595947"/>
    </source>
</evidence>
<dbReference type="Gene3D" id="2.60.120.10">
    <property type="entry name" value="Jelly Rolls"/>
    <property type="match status" value="1"/>
</dbReference>
<sequence>MTVPPLARRLGLEPHPEGGWFRRIWAAPATVHPPGYPGERPTATAIHYVLGPGERSVWHRVRSDELWLWQGGGVLSLWIGDAPEGGDEHRLGPDDELSALVPGGSWQRAEPAGDHEVLVTCVVSPGFDFADFEVEAP</sequence>
<dbReference type="Pfam" id="PF06172">
    <property type="entry name" value="Cupin_5"/>
    <property type="match status" value="1"/>
</dbReference>
<dbReference type="InterPro" id="IPR014710">
    <property type="entry name" value="RmlC-like_jellyroll"/>
</dbReference>
<dbReference type="PANTHER" id="PTHR33387">
    <property type="entry name" value="RMLC-LIKE JELLY ROLL FOLD PROTEIN"/>
    <property type="match status" value="1"/>
</dbReference>
<evidence type="ECO:0000259" key="1">
    <source>
        <dbReference type="Pfam" id="PF06172"/>
    </source>
</evidence>
<name>A0ABV9YWF5_9PSEU</name>